<evidence type="ECO:0000256" key="7">
    <source>
        <dbReference type="ARBA" id="ARBA00022801"/>
    </source>
</evidence>
<dbReference type="PROSITE" id="PS51257">
    <property type="entry name" value="PROKAR_LIPOPROTEIN"/>
    <property type="match status" value="1"/>
</dbReference>
<evidence type="ECO:0000256" key="2">
    <source>
        <dbReference type="ARBA" id="ARBA00009547"/>
    </source>
</evidence>
<proteinExistence type="inferred from homology"/>
<evidence type="ECO:0000256" key="4">
    <source>
        <dbReference type="ARBA" id="ARBA00022722"/>
    </source>
</evidence>
<evidence type="ECO:0000256" key="6">
    <source>
        <dbReference type="ARBA" id="ARBA00022759"/>
    </source>
</evidence>
<dbReference type="InterPro" id="IPR003154">
    <property type="entry name" value="S1/P1nuclease"/>
</dbReference>
<feature type="chain" id="PRO_5047441314" description="Aspergillus nuclease S1" evidence="10">
    <location>
        <begin position="23"/>
        <end position="313"/>
    </location>
</feature>
<sequence>MASSRPRVRVLALLLMVLACVGQWSYGVEGWGADGHHATCLLAEVTSPKPATVDAVRSLLPDYANGSLASLCTWADDIRWQYKWHWTSALHFIDTPDFLCRYNYDNDCHNSYGDVDMCVSGAIYNYTSQLTSYRNSAHSISDPAMLEATARDQYNLTEALLFLAHFVGDVHQPLHVGFTSDAGGNTILVHWYRRKYNLHHIWDNEIINKAKTYYYNSNLQDMIDAIFTNITGDWVEQAKVWGECANDDISCPDIYATESINLACKWAYKNATPGSTLSDDYFFSRLPIVQQRLAQGGVRLAAILNRIFSPSKL</sequence>
<dbReference type="EC" id="3.1.30.1" evidence="3"/>
<organism evidence="11 12">
    <name type="scientific">Sphagnum jensenii</name>
    <dbReference type="NCBI Taxonomy" id="128206"/>
    <lineage>
        <taxon>Eukaryota</taxon>
        <taxon>Viridiplantae</taxon>
        <taxon>Streptophyta</taxon>
        <taxon>Embryophyta</taxon>
        <taxon>Bryophyta</taxon>
        <taxon>Sphagnophytina</taxon>
        <taxon>Sphagnopsida</taxon>
        <taxon>Sphagnales</taxon>
        <taxon>Sphagnaceae</taxon>
        <taxon>Sphagnum</taxon>
    </lineage>
</organism>
<comment type="similarity">
    <text evidence="2">Belongs to the nuclease type I family.</text>
</comment>
<keyword evidence="10" id="KW-0732">Signal</keyword>
<evidence type="ECO:0000256" key="1">
    <source>
        <dbReference type="ARBA" id="ARBA00000245"/>
    </source>
</evidence>
<gene>
    <name evidence="11" type="ORF">CSSPJE1EN1_LOCUS13646</name>
</gene>
<evidence type="ECO:0000256" key="5">
    <source>
        <dbReference type="ARBA" id="ARBA00022723"/>
    </source>
</evidence>
<dbReference type="CDD" id="cd11010">
    <property type="entry name" value="S1-P1_nuclease"/>
    <property type="match status" value="1"/>
</dbReference>
<keyword evidence="6" id="KW-0255">Endonuclease</keyword>
<evidence type="ECO:0000256" key="8">
    <source>
        <dbReference type="ARBA" id="ARBA00023157"/>
    </source>
</evidence>
<keyword evidence="9" id="KW-0325">Glycoprotein</keyword>
<dbReference type="Pfam" id="PF02265">
    <property type="entry name" value="S1-P1_nuclease"/>
    <property type="match status" value="1"/>
</dbReference>
<evidence type="ECO:0000256" key="3">
    <source>
        <dbReference type="ARBA" id="ARBA00012562"/>
    </source>
</evidence>
<comment type="catalytic activity">
    <reaction evidence="1">
        <text>Endonucleolytic cleavage to 5'-phosphomononucleotide and 5'-phosphooligonucleotide end-products.</text>
        <dbReference type="EC" id="3.1.30.1"/>
    </reaction>
</comment>
<evidence type="ECO:0000313" key="12">
    <source>
        <dbReference type="Proteomes" id="UP001497444"/>
    </source>
</evidence>
<dbReference type="EMBL" id="OZ020097">
    <property type="protein sequence ID" value="CAK9268168.1"/>
    <property type="molecule type" value="Genomic_DNA"/>
</dbReference>
<evidence type="ECO:0000256" key="9">
    <source>
        <dbReference type="ARBA" id="ARBA00023180"/>
    </source>
</evidence>
<dbReference type="Gene3D" id="1.10.575.10">
    <property type="entry name" value="P1 Nuclease"/>
    <property type="match status" value="1"/>
</dbReference>
<name>A0ABP0WR62_9BRYO</name>
<keyword evidence="7" id="KW-0378">Hydrolase</keyword>
<dbReference type="InterPro" id="IPR008947">
    <property type="entry name" value="PLipase_C/P1_nuclease_dom_sf"/>
</dbReference>
<evidence type="ECO:0000313" key="11">
    <source>
        <dbReference type="EMBL" id="CAK9268168.1"/>
    </source>
</evidence>
<reference evidence="11 12" key="1">
    <citation type="submission" date="2024-02" db="EMBL/GenBank/DDBJ databases">
        <authorList>
            <consortium name="ELIXIR-Norway"/>
            <consortium name="Elixir Norway"/>
        </authorList>
    </citation>
    <scope>NUCLEOTIDE SEQUENCE [LARGE SCALE GENOMIC DNA]</scope>
</reference>
<dbReference type="PANTHER" id="PTHR33146:SF26">
    <property type="entry name" value="ENDONUCLEASE 4"/>
    <property type="match status" value="1"/>
</dbReference>
<keyword evidence="4" id="KW-0540">Nuclease</keyword>
<dbReference type="SUPFAM" id="SSF48537">
    <property type="entry name" value="Phospholipase C/P1 nuclease"/>
    <property type="match status" value="1"/>
</dbReference>
<keyword evidence="8" id="KW-1015">Disulfide bond</keyword>
<dbReference type="PANTHER" id="PTHR33146">
    <property type="entry name" value="ENDONUCLEASE 4"/>
    <property type="match status" value="1"/>
</dbReference>
<keyword evidence="5" id="KW-0479">Metal-binding</keyword>
<dbReference type="Proteomes" id="UP001497444">
    <property type="component" value="Chromosome 2"/>
</dbReference>
<feature type="signal peptide" evidence="10">
    <location>
        <begin position="1"/>
        <end position="22"/>
    </location>
</feature>
<keyword evidence="12" id="KW-1185">Reference proteome</keyword>
<accession>A0ABP0WR62</accession>
<protein>
    <recommendedName>
        <fullName evidence="3">Aspergillus nuclease S1</fullName>
        <ecNumber evidence="3">3.1.30.1</ecNumber>
    </recommendedName>
</protein>
<evidence type="ECO:0000256" key="10">
    <source>
        <dbReference type="SAM" id="SignalP"/>
    </source>
</evidence>